<feature type="compositionally biased region" description="Pro residues" evidence="1">
    <location>
        <begin position="8"/>
        <end position="18"/>
    </location>
</feature>
<dbReference type="Proteomes" id="UP001596226">
    <property type="component" value="Unassembled WGS sequence"/>
</dbReference>
<name>A0ABW1HBC2_9ACTN</name>
<accession>A0ABW1HBC2</accession>
<gene>
    <name evidence="2" type="ORF">ACFQGL_20720</name>
</gene>
<reference evidence="3" key="1">
    <citation type="journal article" date="2019" name="Int. J. Syst. Evol. Microbiol.">
        <title>The Global Catalogue of Microorganisms (GCM) 10K type strain sequencing project: providing services to taxonomists for standard genome sequencing and annotation.</title>
        <authorList>
            <consortium name="The Broad Institute Genomics Platform"/>
            <consortium name="The Broad Institute Genome Sequencing Center for Infectious Disease"/>
            <person name="Wu L."/>
            <person name="Ma J."/>
        </authorList>
    </citation>
    <scope>NUCLEOTIDE SEQUENCE [LARGE SCALE GENOMIC DNA]</scope>
    <source>
        <strain evidence="3">CGMCC 4.7144</strain>
    </source>
</reference>
<organism evidence="2 3">
    <name type="scientific">Micromonospora vulcania</name>
    <dbReference type="NCBI Taxonomy" id="1441873"/>
    <lineage>
        <taxon>Bacteria</taxon>
        <taxon>Bacillati</taxon>
        <taxon>Actinomycetota</taxon>
        <taxon>Actinomycetes</taxon>
        <taxon>Micromonosporales</taxon>
        <taxon>Micromonosporaceae</taxon>
        <taxon>Micromonospora</taxon>
    </lineage>
</organism>
<evidence type="ECO:0000256" key="1">
    <source>
        <dbReference type="SAM" id="MobiDB-lite"/>
    </source>
</evidence>
<sequence length="48" mass="5272">MPDEKPNPAEPDTPPPTTPTARPAAQNSNRVPGRSVYPNRVPAHRWVT</sequence>
<protein>
    <submittedName>
        <fullName evidence="2">Uncharacterized protein</fullName>
    </submittedName>
</protein>
<proteinExistence type="predicted"/>
<evidence type="ECO:0000313" key="3">
    <source>
        <dbReference type="Proteomes" id="UP001596226"/>
    </source>
</evidence>
<dbReference type="EMBL" id="JBHSQS010000012">
    <property type="protein sequence ID" value="MFC5925767.1"/>
    <property type="molecule type" value="Genomic_DNA"/>
</dbReference>
<keyword evidence="3" id="KW-1185">Reference proteome</keyword>
<dbReference type="RefSeq" id="WP_377513842.1">
    <property type="nucleotide sequence ID" value="NZ_JBHSQS010000012.1"/>
</dbReference>
<feature type="region of interest" description="Disordered" evidence="1">
    <location>
        <begin position="1"/>
        <end position="48"/>
    </location>
</feature>
<evidence type="ECO:0000313" key="2">
    <source>
        <dbReference type="EMBL" id="MFC5925767.1"/>
    </source>
</evidence>
<comment type="caution">
    <text evidence="2">The sequence shown here is derived from an EMBL/GenBank/DDBJ whole genome shotgun (WGS) entry which is preliminary data.</text>
</comment>